<keyword evidence="5" id="KW-0808">Transferase</keyword>
<feature type="domain" description="Gamma-glutamylcyclotransferase AIG2-like" evidence="4">
    <location>
        <begin position="19"/>
        <end position="136"/>
    </location>
</feature>
<evidence type="ECO:0000256" key="2">
    <source>
        <dbReference type="PIRSR" id="PIRSR639126-1"/>
    </source>
</evidence>
<evidence type="ECO:0000256" key="1">
    <source>
        <dbReference type="ARBA" id="ARBA00008861"/>
    </source>
</evidence>
<dbReference type="CDD" id="cd06661">
    <property type="entry name" value="GGCT_like"/>
    <property type="match status" value="1"/>
</dbReference>
<dbReference type="InterPro" id="IPR009288">
    <property type="entry name" value="AIG2-like_dom"/>
</dbReference>
<dbReference type="STRING" id="448386.A0A2V3J2T6"/>
<evidence type="ECO:0000313" key="5">
    <source>
        <dbReference type="EMBL" id="PXF48695.1"/>
    </source>
</evidence>
<accession>A0A2V3J2T6</accession>
<dbReference type="InterPro" id="IPR013024">
    <property type="entry name" value="GGCT-like"/>
</dbReference>
<dbReference type="Pfam" id="PF06094">
    <property type="entry name" value="GGACT"/>
    <property type="match status" value="1"/>
</dbReference>
<dbReference type="GO" id="GO:0061929">
    <property type="term" value="F:gamma-glutamylaminecyclotransferase activity"/>
    <property type="evidence" value="ECO:0007669"/>
    <property type="project" value="InterPro"/>
</dbReference>
<dbReference type="OrthoDB" id="113620at2759"/>
<dbReference type="SUPFAM" id="SSF110857">
    <property type="entry name" value="Gamma-glutamyl cyclotransferase-like"/>
    <property type="match status" value="1"/>
</dbReference>
<evidence type="ECO:0000256" key="3">
    <source>
        <dbReference type="RuleBase" id="RU367036"/>
    </source>
</evidence>
<dbReference type="EMBL" id="NBIV01000012">
    <property type="protein sequence ID" value="PXF48695.1"/>
    <property type="molecule type" value="Genomic_DNA"/>
</dbReference>
<dbReference type="InterPro" id="IPR039126">
    <property type="entry name" value="GGACT"/>
</dbReference>
<dbReference type="InterPro" id="IPR036568">
    <property type="entry name" value="GGCT-like_sf"/>
</dbReference>
<dbReference type="GO" id="GO:0005829">
    <property type="term" value="C:cytosol"/>
    <property type="evidence" value="ECO:0007669"/>
    <property type="project" value="TreeGrafter"/>
</dbReference>
<sequence>MAAVEEHETASPQSVTLSFVYGTLKRGFPNYPQIPENAVYVGTARTLNAFPLVVSTQFSVPFMLYRPDHEKAFSVKGELFLLDEQSKSAIDKFEGVDTGFYYTKAIPVIIMDISEGYGGHLHANEIVQADVYFRDPSNTGPLWAHEWTINRLLELPMIEEYTQEHALHYLVRASRNDRAKE</sequence>
<gene>
    <name evidence="5" type="ORF">BWQ96_01547</name>
</gene>
<comment type="caution">
    <text evidence="5">The sequence shown here is derived from an EMBL/GenBank/DDBJ whole genome shotgun (WGS) entry which is preliminary data.</text>
</comment>
<protein>
    <recommendedName>
        <fullName evidence="3">Gamma-glutamylcyclotransferase family protein</fullName>
    </recommendedName>
</protein>
<dbReference type="GO" id="GO:0016740">
    <property type="term" value="F:transferase activity"/>
    <property type="evidence" value="ECO:0007669"/>
    <property type="project" value="UniProtKB-KW"/>
</dbReference>
<evidence type="ECO:0000313" key="6">
    <source>
        <dbReference type="Proteomes" id="UP000247409"/>
    </source>
</evidence>
<dbReference type="PANTHER" id="PTHR12510">
    <property type="entry name" value="TROPONIN C-AKIN-1 PROTEIN"/>
    <property type="match status" value="1"/>
</dbReference>
<dbReference type="AlphaFoldDB" id="A0A2V3J2T6"/>
<feature type="active site" description="Proton acceptor" evidence="2">
    <location>
        <position position="94"/>
    </location>
</feature>
<name>A0A2V3J2T6_9FLOR</name>
<proteinExistence type="inferred from homology"/>
<reference evidence="5 6" key="1">
    <citation type="journal article" date="2018" name="Mol. Biol. Evol.">
        <title>Analysis of the draft genome of the red seaweed Gracilariopsis chorda provides insights into genome size evolution in Rhodophyta.</title>
        <authorList>
            <person name="Lee J."/>
            <person name="Yang E.C."/>
            <person name="Graf L."/>
            <person name="Yang J.H."/>
            <person name="Qiu H."/>
            <person name="Zel Zion U."/>
            <person name="Chan C.X."/>
            <person name="Stephens T.G."/>
            <person name="Weber A.P.M."/>
            <person name="Boo G.H."/>
            <person name="Boo S.M."/>
            <person name="Kim K.M."/>
            <person name="Shin Y."/>
            <person name="Jung M."/>
            <person name="Lee S.J."/>
            <person name="Yim H.S."/>
            <person name="Lee J.H."/>
            <person name="Bhattacharya D."/>
            <person name="Yoon H.S."/>
        </authorList>
    </citation>
    <scope>NUCLEOTIDE SEQUENCE [LARGE SCALE GENOMIC DNA]</scope>
    <source>
        <strain evidence="5 6">SKKU-2015</strain>
        <tissue evidence="5">Whole body</tissue>
    </source>
</reference>
<evidence type="ECO:0000259" key="4">
    <source>
        <dbReference type="Pfam" id="PF06094"/>
    </source>
</evidence>
<keyword evidence="6" id="KW-1185">Reference proteome</keyword>
<dbReference type="Gene3D" id="3.10.490.10">
    <property type="entry name" value="Gamma-glutamyl cyclotransferase-like"/>
    <property type="match status" value="1"/>
</dbReference>
<comment type="similarity">
    <text evidence="1 3">Belongs to the gamma-glutamylcyclotransferase family.</text>
</comment>
<dbReference type="Proteomes" id="UP000247409">
    <property type="component" value="Unassembled WGS sequence"/>
</dbReference>
<organism evidence="5 6">
    <name type="scientific">Gracilariopsis chorda</name>
    <dbReference type="NCBI Taxonomy" id="448386"/>
    <lineage>
        <taxon>Eukaryota</taxon>
        <taxon>Rhodophyta</taxon>
        <taxon>Florideophyceae</taxon>
        <taxon>Rhodymeniophycidae</taxon>
        <taxon>Gracilariales</taxon>
        <taxon>Gracilariaceae</taxon>
        <taxon>Gracilariopsis</taxon>
    </lineage>
</organism>
<dbReference type="PANTHER" id="PTHR12510:SF4">
    <property type="entry name" value="GAMMA-GLUTAMYLAMINECYCLOTRANSFERASE"/>
    <property type="match status" value="1"/>
</dbReference>